<gene>
    <name evidence="2" type="ORF">BVC80_9005g13</name>
</gene>
<dbReference type="Proteomes" id="UP000195402">
    <property type="component" value="Unassembled WGS sequence"/>
</dbReference>
<proteinExistence type="predicted"/>
<keyword evidence="1" id="KW-1133">Transmembrane helix</keyword>
<dbReference type="AlphaFoldDB" id="A0A200QLM3"/>
<reference evidence="2 3" key="1">
    <citation type="journal article" date="2017" name="Mol. Plant">
        <title>The Genome of Medicinal Plant Macleaya cordata Provides New Insights into Benzylisoquinoline Alkaloids Metabolism.</title>
        <authorList>
            <person name="Liu X."/>
            <person name="Liu Y."/>
            <person name="Huang P."/>
            <person name="Ma Y."/>
            <person name="Qing Z."/>
            <person name="Tang Q."/>
            <person name="Cao H."/>
            <person name="Cheng P."/>
            <person name="Zheng Y."/>
            <person name="Yuan Z."/>
            <person name="Zhou Y."/>
            <person name="Liu J."/>
            <person name="Tang Z."/>
            <person name="Zhuo Y."/>
            <person name="Zhang Y."/>
            <person name="Yu L."/>
            <person name="Huang J."/>
            <person name="Yang P."/>
            <person name="Peng Q."/>
            <person name="Zhang J."/>
            <person name="Jiang W."/>
            <person name="Zhang Z."/>
            <person name="Lin K."/>
            <person name="Ro D.K."/>
            <person name="Chen X."/>
            <person name="Xiong X."/>
            <person name="Shang Y."/>
            <person name="Huang S."/>
            <person name="Zeng J."/>
        </authorList>
    </citation>
    <scope>NUCLEOTIDE SEQUENCE [LARGE SCALE GENOMIC DNA]</scope>
    <source>
        <strain evidence="3">cv. BLH2017</strain>
        <tissue evidence="2">Root</tissue>
    </source>
</reference>
<name>A0A200QLM3_MACCD</name>
<evidence type="ECO:0000313" key="3">
    <source>
        <dbReference type="Proteomes" id="UP000195402"/>
    </source>
</evidence>
<dbReference type="InParanoid" id="A0A200QLM3"/>
<protein>
    <submittedName>
        <fullName evidence="2">Uncharacterized protein</fullName>
    </submittedName>
</protein>
<sequence>MAGLLIRFVAEAVKEPFLYLKANLYDEDHLSRTILGKDYAWGCLTTSRGAKKLQAQPKILKGHGDDDLLCRQVGSFSYGPFYPTWDSDVSKKAKEVAWKHVLRRSGSDENETTRLYVEAVTRVENECRALYGVDDSSITNLSSDQFVWMMIIDGCFLLQVALLVLGGSKQLNYPQDDPLFSEPSVDQAILSIRIALSSMFMVGNQIPLVVLKELMKQSFFKNVVDKGRWEQPLDLERLVLFELLLVPMLDVRGGAVSLATASLRAYPLFYRYIGKPWSIFLRSGVMRFWYWLEEDDPAKKATDLLHGLWLLVNGVSDHSDVDDGVNNQEEDDDPRHTSYYIIYPSVRSATELAKAGVVIKHNEGTRINGIRFQVVISDAFLILPQIVIDTNKEWFRFLFHNLIRYEILQFRQSGRKVCEYILLLRELIQSSEDVKVLAANGVIFVDAHQEEQVLSIIEEFCTCIPCVRSHPSTTTIKRVRGELNSYIRPSLFKNLGDVLTFVVFLTVIQTVYSVLSYHLSK</sequence>
<dbReference type="OMA" id="TRVENEC"/>
<keyword evidence="1" id="KW-0472">Membrane</keyword>
<dbReference type="PANTHER" id="PTHR31549">
    <property type="entry name" value="PROTEIN, PUTATIVE (DUF247)-RELATED-RELATED"/>
    <property type="match status" value="1"/>
</dbReference>
<keyword evidence="1" id="KW-0812">Transmembrane</keyword>
<dbReference type="EMBL" id="MVGT01001698">
    <property type="protein sequence ID" value="OVA11344.1"/>
    <property type="molecule type" value="Genomic_DNA"/>
</dbReference>
<organism evidence="2 3">
    <name type="scientific">Macleaya cordata</name>
    <name type="common">Five-seeded plume-poppy</name>
    <name type="synonym">Bocconia cordata</name>
    <dbReference type="NCBI Taxonomy" id="56857"/>
    <lineage>
        <taxon>Eukaryota</taxon>
        <taxon>Viridiplantae</taxon>
        <taxon>Streptophyta</taxon>
        <taxon>Embryophyta</taxon>
        <taxon>Tracheophyta</taxon>
        <taxon>Spermatophyta</taxon>
        <taxon>Magnoliopsida</taxon>
        <taxon>Ranunculales</taxon>
        <taxon>Papaveraceae</taxon>
        <taxon>Papaveroideae</taxon>
        <taxon>Macleaya</taxon>
    </lineage>
</organism>
<dbReference type="OrthoDB" id="906165at2759"/>
<dbReference type="InterPro" id="IPR004158">
    <property type="entry name" value="DUF247_pln"/>
</dbReference>
<accession>A0A200QLM3</accession>
<evidence type="ECO:0000256" key="1">
    <source>
        <dbReference type="SAM" id="Phobius"/>
    </source>
</evidence>
<keyword evidence="3" id="KW-1185">Reference proteome</keyword>
<feature type="transmembrane region" description="Helical" evidence="1">
    <location>
        <begin position="498"/>
        <end position="519"/>
    </location>
</feature>
<dbReference type="Pfam" id="PF03140">
    <property type="entry name" value="DUF247"/>
    <property type="match status" value="1"/>
</dbReference>
<comment type="caution">
    <text evidence="2">The sequence shown here is derived from an EMBL/GenBank/DDBJ whole genome shotgun (WGS) entry which is preliminary data.</text>
</comment>
<evidence type="ECO:0000313" key="2">
    <source>
        <dbReference type="EMBL" id="OVA11344.1"/>
    </source>
</evidence>
<dbReference type="PANTHER" id="PTHR31549:SF88">
    <property type="entry name" value="DUF4220 DOMAIN-CONTAINING PROTEIN"/>
    <property type="match status" value="1"/>
</dbReference>